<evidence type="ECO:0000313" key="2">
    <source>
        <dbReference type="Proteomes" id="UP000260773"/>
    </source>
</evidence>
<gene>
    <name evidence="1" type="ORF">DW070_02740</name>
</gene>
<dbReference type="EMBL" id="QVEP01000004">
    <property type="protein sequence ID" value="RGB81713.1"/>
    <property type="molecule type" value="Genomic_DNA"/>
</dbReference>
<proteinExistence type="predicted"/>
<evidence type="ECO:0000313" key="1">
    <source>
        <dbReference type="EMBL" id="RGB81713.1"/>
    </source>
</evidence>
<reference evidence="1 2" key="1">
    <citation type="submission" date="2018-08" db="EMBL/GenBank/DDBJ databases">
        <title>A genome reference for cultivated species of the human gut microbiota.</title>
        <authorList>
            <person name="Zou Y."/>
            <person name="Xue W."/>
            <person name="Luo G."/>
        </authorList>
    </citation>
    <scope>NUCLEOTIDE SEQUENCE [LARGE SCALE GENOMIC DNA]</scope>
    <source>
        <strain evidence="1 2">AF45-17</strain>
    </source>
</reference>
<protein>
    <submittedName>
        <fullName evidence="1">Uncharacterized protein</fullName>
    </submittedName>
</protein>
<accession>A0A3E2TRY0</accession>
<name>A0A3E2TRY0_9FIRM</name>
<organism evidence="1 2">
    <name type="scientific">Coprococcus catus</name>
    <dbReference type="NCBI Taxonomy" id="116085"/>
    <lineage>
        <taxon>Bacteria</taxon>
        <taxon>Bacillati</taxon>
        <taxon>Bacillota</taxon>
        <taxon>Clostridia</taxon>
        <taxon>Lachnospirales</taxon>
        <taxon>Lachnospiraceae</taxon>
        <taxon>Coprococcus</taxon>
    </lineage>
</organism>
<comment type="caution">
    <text evidence="1">The sequence shown here is derived from an EMBL/GenBank/DDBJ whole genome shotgun (WGS) entry which is preliminary data.</text>
</comment>
<dbReference type="Proteomes" id="UP000260773">
    <property type="component" value="Unassembled WGS sequence"/>
</dbReference>
<sequence>MYEDVAISCFRYLGMKSLDEVDRMTIREYRLLMKANNLKNVDRDYRVHQLAWLTNAARATKSAGKGKRRPVYAKFSQFFDYRNAVRQALGKKKRSRFDGIGHLLKGGR</sequence>
<dbReference type="AlphaFoldDB" id="A0A3E2TRY0"/>